<accession>A0A7J5A8N3</accession>
<dbReference type="RefSeq" id="WP_150901044.1">
    <property type="nucleotide sequence ID" value="NZ_CANMHX010000012.1"/>
</dbReference>
<feature type="transmembrane region" description="Helical" evidence="1">
    <location>
        <begin position="35"/>
        <end position="53"/>
    </location>
</feature>
<dbReference type="OrthoDB" id="1122861at2"/>
<dbReference type="InterPro" id="IPR005642">
    <property type="entry name" value="LysO"/>
</dbReference>
<comment type="caution">
    <text evidence="2">The sequence shown here is derived from an EMBL/GenBank/DDBJ whole genome shotgun (WGS) entry which is preliminary data.</text>
</comment>
<dbReference type="Proteomes" id="UP000467305">
    <property type="component" value="Unassembled WGS sequence"/>
</dbReference>
<gene>
    <name evidence="2" type="ORF">F7018_15675</name>
</gene>
<keyword evidence="1" id="KW-1133">Transmembrane helix</keyword>
<keyword evidence="1" id="KW-0812">Transmembrane</keyword>
<reference evidence="2 3" key="1">
    <citation type="submission" date="2019-09" db="EMBL/GenBank/DDBJ databases">
        <authorList>
            <person name="Cao W.R."/>
        </authorList>
    </citation>
    <scope>NUCLEOTIDE SEQUENCE [LARGE SCALE GENOMIC DNA]</scope>
    <source>
        <strain evidence="3">a4</strain>
    </source>
</reference>
<protein>
    <submittedName>
        <fullName evidence="2">Lysine exporter LysO family protein</fullName>
    </submittedName>
</protein>
<organism evidence="2 3">
    <name type="scientific">Tenacibaculum aiptasiae</name>
    <dbReference type="NCBI Taxonomy" id="426481"/>
    <lineage>
        <taxon>Bacteria</taxon>
        <taxon>Pseudomonadati</taxon>
        <taxon>Bacteroidota</taxon>
        <taxon>Flavobacteriia</taxon>
        <taxon>Flavobacteriales</taxon>
        <taxon>Flavobacteriaceae</taxon>
        <taxon>Tenacibaculum</taxon>
    </lineage>
</organism>
<proteinExistence type="predicted"/>
<dbReference type="EMBL" id="WAAU01000030">
    <property type="protein sequence ID" value="KAB1153924.1"/>
    <property type="molecule type" value="Genomic_DNA"/>
</dbReference>
<feature type="transmembrane region" description="Helical" evidence="1">
    <location>
        <begin position="60"/>
        <end position="83"/>
    </location>
</feature>
<name>A0A7J5A8N3_9FLAO</name>
<dbReference type="AlphaFoldDB" id="A0A7J5A8N3"/>
<evidence type="ECO:0000313" key="3">
    <source>
        <dbReference type="Proteomes" id="UP000467305"/>
    </source>
</evidence>
<sequence length="93" mass="10280">MLPVLLVMTLGIVLGYVFRNQSKIIRFSERATSMVIYLLLFLLGIGVGLNKTIVSNMGSIGLQALLITLGAMFGSLLLAYFTYKLFFVAKNEK</sequence>
<dbReference type="Pfam" id="PF03956">
    <property type="entry name" value="Lys_export"/>
    <property type="match status" value="1"/>
</dbReference>
<dbReference type="GO" id="GO:0015661">
    <property type="term" value="F:L-lysine efflux transmembrane transporter activity"/>
    <property type="evidence" value="ECO:0007669"/>
    <property type="project" value="InterPro"/>
</dbReference>
<evidence type="ECO:0000256" key="1">
    <source>
        <dbReference type="SAM" id="Phobius"/>
    </source>
</evidence>
<evidence type="ECO:0000313" key="2">
    <source>
        <dbReference type="EMBL" id="KAB1153924.1"/>
    </source>
</evidence>
<keyword evidence="3" id="KW-1185">Reference proteome</keyword>
<keyword evidence="1" id="KW-0472">Membrane</keyword>